<keyword evidence="2" id="KW-1185">Reference proteome</keyword>
<protein>
    <submittedName>
        <fullName evidence="1">Uncharacterized protein</fullName>
    </submittedName>
</protein>
<sequence>MRCAFSKIDRIFFFKKKEFYVVGEKWLLTDYLRKNSLNE</sequence>
<dbReference type="STRING" id="889306.KP78_13020"/>
<dbReference type="PATRIC" id="fig|889306.3.peg.1311"/>
<name>A0A0C2S724_9BACL</name>
<evidence type="ECO:0000313" key="1">
    <source>
        <dbReference type="EMBL" id="KIL49834.1"/>
    </source>
</evidence>
<accession>A0A0C2S724</accession>
<reference evidence="1 2" key="1">
    <citation type="submission" date="2015-01" db="EMBL/GenBank/DDBJ databases">
        <title>Genome sequencing of Jeotgalibacillus soli.</title>
        <authorList>
            <person name="Goh K.M."/>
            <person name="Chan K.-G."/>
            <person name="Yaakop A.S."/>
            <person name="Ee R."/>
            <person name="Gan H.M."/>
            <person name="Chan C.S."/>
        </authorList>
    </citation>
    <scope>NUCLEOTIDE SEQUENCE [LARGE SCALE GENOMIC DNA]</scope>
    <source>
        <strain evidence="1 2">P9</strain>
    </source>
</reference>
<dbReference type="EMBL" id="JXRP01000009">
    <property type="protein sequence ID" value="KIL49834.1"/>
    <property type="molecule type" value="Genomic_DNA"/>
</dbReference>
<proteinExistence type="predicted"/>
<gene>
    <name evidence="1" type="ORF">KP78_13020</name>
</gene>
<organism evidence="1 2">
    <name type="scientific">Jeotgalibacillus soli</name>
    <dbReference type="NCBI Taxonomy" id="889306"/>
    <lineage>
        <taxon>Bacteria</taxon>
        <taxon>Bacillati</taxon>
        <taxon>Bacillota</taxon>
        <taxon>Bacilli</taxon>
        <taxon>Bacillales</taxon>
        <taxon>Caryophanaceae</taxon>
        <taxon>Jeotgalibacillus</taxon>
    </lineage>
</organism>
<dbReference type="AlphaFoldDB" id="A0A0C2S724"/>
<comment type="caution">
    <text evidence="1">The sequence shown here is derived from an EMBL/GenBank/DDBJ whole genome shotgun (WGS) entry which is preliminary data.</text>
</comment>
<evidence type="ECO:0000313" key="2">
    <source>
        <dbReference type="Proteomes" id="UP000031938"/>
    </source>
</evidence>
<dbReference type="Proteomes" id="UP000031938">
    <property type="component" value="Unassembled WGS sequence"/>
</dbReference>